<proteinExistence type="predicted"/>
<dbReference type="PRINTS" id="PR00838">
    <property type="entry name" value="V5ALLERGEN"/>
</dbReference>
<dbReference type="CDD" id="cd05380">
    <property type="entry name" value="CAP_euk"/>
    <property type="match status" value="1"/>
</dbReference>
<evidence type="ECO:0000256" key="1">
    <source>
        <dbReference type="SAM" id="MobiDB-lite"/>
    </source>
</evidence>
<dbReference type="PRINTS" id="PR00837">
    <property type="entry name" value="V5TPXLIKE"/>
</dbReference>
<name>A0A1I8BSX6_MELHA</name>
<accession>A0A1I8BSX6</accession>
<organism evidence="3 4">
    <name type="scientific">Meloidogyne hapla</name>
    <name type="common">Root-knot nematode worm</name>
    <dbReference type="NCBI Taxonomy" id="6305"/>
    <lineage>
        <taxon>Eukaryota</taxon>
        <taxon>Metazoa</taxon>
        <taxon>Ecdysozoa</taxon>
        <taxon>Nematoda</taxon>
        <taxon>Chromadorea</taxon>
        <taxon>Rhabditida</taxon>
        <taxon>Tylenchina</taxon>
        <taxon>Tylenchomorpha</taxon>
        <taxon>Tylenchoidea</taxon>
        <taxon>Meloidogynidae</taxon>
        <taxon>Meloidogyninae</taxon>
        <taxon>Meloidogyne</taxon>
    </lineage>
</organism>
<dbReference type="InterPro" id="IPR035940">
    <property type="entry name" value="CAP_sf"/>
</dbReference>
<dbReference type="AlphaFoldDB" id="A0A1I8BSX6"/>
<reference evidence="4" key="1">
    <citation type="submission" date="2016-11" db="UniProtKB">
        <authorList>
            <consortium name="WormBaseParasite"/>
        </authorList>
    </citation>
    <scope>IDENTIFICATION</scope>
</reference>
<dbReference type="SUPFAM" id="SSF55797">
    <property type="entry name" value="PR-1-like"/>
    <property type="match status" value="1"/>
</dbReference>
<dbReference type="WBParaSite" id="MhA1_Contig481.frz3.gene30">
    <property type="protein sequence ID" value="MhA1_Contig481.frz3.gene30"/>
    <property type="gene ID" value="MhA1_Contig481.frz3.gene30"/>
</dbReference>
<dbReference type="Proteomes" id="UP000095281">
    <property type="component" value="Unplaced"/>
</dbReference>
<feature type="region of interest" description="Disordered" evidence="1">
    <location>
        <begin position="140"/>
        <end position="160"/>
    </location>
</feature>
<keyword evidence="3" id="KW-1185">Reference proteome</keyword>
<dbReference type="OMA" id="KSWASNC"/>
<dbReference type="PANTHER" id="PTHR10334">
    <property type="entry name" value="CYSTEINE-RICH SECRETORY PROTEIN-RELATED"/>
    <property type="match status" value="1"/>
</dbReference>
<evidence type="ECO:0000313" key="4">
    <source>
        <dbReference type="WBParaSite" id="MhA1_Contig481.frz3.gene30"/>
    </source>
</evidence>
<dbReference type="SMART" id="SM00198">
    <property type="entry name" value="SCP"/>
    <property type="match status" value="1"/>
</dbReference>
<sequence length="160" mass="17195">MDILEISYSKVVESSAKSWASNCTFDHSGGGGGYGENLYLDGDYNHKNITAILVDACNAWWGESTTDGVPTSWLTNFLGDNDEDQFEKCGHLTQMAWAKTSQIGCALKVCHTPQAPGNYVVCRYNPFGNCEGEPIYKKGQPASGCGSAGKSSNYSGLCKP</sequence>
<feature type="compositionally biased region" description="Polar residues" evidence="1">
    <location>
        <begin position="149"/>
        <end position="160"/>
    </location>
</feature>
<dbReference type="InterPro" id="IPR014044">
    <property type="entry name" value="CAP_dom"/>
</dbReference>
<dbReference type="Gene3D" id="3.40.33.10">
    <property type="entry name" value="CAP"/>
    <property type="match status" value="1"/>
</dbReference>
<feature type="domain" description="SCP" evidence="2">
    <location>
        <begin position="2"/>
        <end position="132"/>
    </location>
</feature>
<evidence type="ECO:0000313" key="3">
    <source>
        <dbReference type="Proteomes" id="UP000095281"/>
    </source>
</evidence>
<dbReference type="InterPro" id="IPR001283">
    <property type="entry name" value="CRISP-related"/>
</dbReference>
<dbReference type="InterPro" id="IPR002413">
    <property type="entry name" value="V5_allergen-like"/>
</dbReference>
<dbReference type="Pfam" id="PF00188">
    <property type="entry name" value="CAP"/>
    <property type="match status" value="1"/>
</dbReference>
<protein>
    <submittedName>
        <fullName evidence="4">SCP domain-containing protein</fullName>
    </submittedName>
</protein>
<evidence type="ECO:0000259" key="2">
    <source>
        <dbReference type="SMART" id="SM00198"/>
    </source>
</evidence>